<dbReference type="OrthoDB" id="3180714at2759"/>
<dbReference type="GO" id="GO:0003824">
    <property type="term" value="F:catalytic activity"/>
    <property type="evidence" value="ECO:0007669"/>
    <property type="project" value="InterPro"/>
</dbReference>
<dbReference type="GO" id="GO:0006139">
    <property type="term" value="P:nucleobase-containing compound metabolic process"/>
    <property type="evidence" value="ECO:0007669"/>
    <property type="project" value="UniProtKB-ARBA"/>
</dbReference>
<accession>A0A1X2H0S5</accession>
<dbReference type="InterPro" id="IPR016193">
    <property type="entry name" value="Cytidine_deaminase-like"/>
</dbReference>
<dbReference type="STRING" id="13706.A0A1X2H0S5"/>
<evidence type="ECO:0000313" key="2">
    <source>
        <dbReference type="Proteomes" id="UP000242180"/>
    </source>
</evidence>
<keyword evidence="2" id="KW-1185">Reference proteome</keyword>
<protein>
    <submittedName>
        <fullName evidence="1">Uncharacterized protein</fullName>
    </submittedName>
</protein>
<organism evidence="1 2">
    <name type="scientific">Syncephalastrum racemosum</name>
    <name type="common">Filamentous fungus</name>
    <dbReference type="NCBI Taxonomy" id="13706"/>
    <lineage>
        <taxon>Eukaryota</taxon>
        <taxon>Fungi</taxon>
        <taxon>Fungi incertae sedis</taxon>
        <taxon>Mucoromycota</taxon>
        <taxon>Mucoromycotina</taxon>
        <taxon>Mucoromycetes</taxon>
        <taxon>Mucorales</taxon>
        <taxon>Syncephalastraceae</taxon>
        <taxon>Syncephalastrum</taxon>
    </lineage>
</organism>
<sequence>MALVHSRIGRVFYEWPTRQGCLGTLYKIHSHPSLNHHYRVFRLKDEPHSLIDHA</sequence>
<name>A0A1X2H0S5_SYNRA</name>
<dbReference type="Gene3D" id="3.40.140.10">
    <property type="entry name" value="Cytidine Deaminase, domain 2"/>
    <property type="match status" value="1"/>
</dbReference>
<comment type="caution">
    <text evidence="1">The sequence shown here is derived from an EMBL/GenBank/DDBJ whole genome shotgun (WGS) entry which is preliminary data.</text>
</comment>
<reference evidence="1 2" key="1">
    <citation type="submission" date="2016-07" db="EMBL/GenBank/DDBJ databases">
        <title>Pervasive Adenine N6-methylation of Active Genes in Fungi.</title>
        <authorList>
            <consortium name="DOE Joint Genome Institute"/>
            <person name="Mondo S.J."/>
            <person name="Dannebaum R.O."/>
            <person name="Kuo R.C."/>
            <person name="Labutti K."/>
            <person name="Haridas S."/>
            <person name="Kuo A."/>
            <person name="Salamov A."/>
            <person name="Ahrendt S.R."/>
            <person name="Lipzen A."/>
            <person name="Sullivan W."/>
            <person name="Andreopoulos W.B."/>
            <person name="Clum A."/>
            <person name="Lindquist E."/>
            <person name="Daum C."/>
            <person name="Ramamoorthy G.K."/>
            <person name="Gryganskyi A."/>
            <person name="Culley D."/>
            <person name="Magnuson J.K."/>
            <person name="James T.Y."/>
            <person name="O'Malley M.A."/>
            <person name="Stajich J.E."/>
            <person name="Spatafora J.W."/>
            <person name="Visel A."/>
            <person name="Grigoriev I.V."/>
        </authorList>
    </citation>
    <scope>NUCLEOTIDE SEQUENCE [LARGE SCALE GENOMIC DNA]</scope>
    <source>
        <strain evidence="1 2">NRRL 2496</strain>
    </source>
</reference>
<dbReference type="SUPFAM" id="SSF53927">
    <property type="entry name" value="Cytidine deaminase-like"/>
    <property type="match status" value="1"/>
</dbReference>
<dbReference type="InParanoid" id="A0A1X2H0S5"/>
<proteinExistence type="predicted"/>
<dbReference type="EMBL" id="MCGN01000011">
    <property type="protein sequence ID" value="ORY91040.1"/>
    <property type="molecule type" value="Genomic_DNA"/>
</dbReference>
<dbReference type="Proteomes" id="UP000242180">
    <property type="component" value="Unassembled WGS sequence"/>
</dbReference>
<dbReference type="AlphaFoldDB" id="A0A1X2H0S5"/>
<gene>
    <name evidence="1" type="ORF">BCR43DRAFT_498400</name>
</gene>
<evidence type="ECO:0000313" key="1">
    <source>
        <dbReference type="EMBL" id="ORY91040.1"/>
    </source>
</evidence>